<keyword evidence="1" id="KW-0812">Transmembrane</keyword>
<feature type="transmembrane region" description="Helical" evidence="1">
    <location>
        <begin position="37"/>
        <end position="58"/>
    </location>
</feature>
<organism evidence="2 3">
    <name type="scientific">Microbacterium hydrocarbonoxydans</name>
    <dbReference type="NCBI Taxonomy" id="273678"/>
    <lineage>
        <taxon>Bacteria</taxon>
        <taxon>Bacillati</taxon>
        <taxon>Actinomycetota</taxon>
        <taxon>Actinomycetes</taxon>
        <taxon>Micrococcales</taxon>
        <taxon>Microbacteriaceae</taxon>
        <taxon>Microbacterium</taxon>
    </lineage>
</organism>
<evidence type="ECO:0000313" key="3">
    <source>
        <dbReference type="Proteomes" id="UP000033900"/>
    </source>
</evidence>
<dbReference type="Proteomes" id="UP000033900">
    <property type="component" value="Unassembled WGS sequence"/>
</dbReference>
<name>A0A0M2HRJ7_9MICO</name>
<keyword evidence="1" id="KW-1133">Transmembrane helix</keyword>
<protein>
    <recommendedName>
        <fullName evidence="4">LPXTG-motif cell wall anchor domain-containing protein</fullName>
    </recommendedName>
</protein>
<dbReference type="AlphaFoldDB" id="A0A0M2HRJ7"/>
<gene>
    <name evidence="2" type="ORF">RS84_02347</name>
</gene>
<dbReference type="STRING" id="273678.RS84_02347"/>
<evidence type="ECO:0008006" key="4">
    <source>
        <dbReference type="Google" id="ProtNLM"/>
    </source>
</evidence>
<comment type="caution">
    <text evidence="2">The sequence shown here is derived from an EMBL/GenBank/DDBJ whole genome shotgun (WGS) entry which is preliminary data.</text>
</comment>
<evidence type="ECO:0000313" key="2">
    <source>
        <dbReference type="EMBL" id="KJL47550.1"/>
    </source>
</evidence>
<keyword evidence="1" id="KW-0472">Membrane</keyword>
<proteinExistence type="predicted"/>
<dbReference type="EMBL" id="JYJB01000009">
    <property type="protein sequence ID" value="KJL47550.1"/>
    <property type="molecule type" value="Genomic_DNA"/>
</dbReference>
<keyword evidence="3" id="KW-1185">Reference proteome</keyword>
<sequence length="219" mass="21654">MGDHRVASQFLTLGVLPQSAGLHHKTPPERPAMKRTFIKAAAATALVAGALFVTPTIANASYTPPTTGTVSSATVAAGGSFTFSVPGDVFAPGESVTISLTGESALGASLGYVKFAVETKALGTVTATADGGVAPVKITLPSNASGRYTILATSASNPTGVVAYVTVSGSASTDNSLATTGLDNAALLPIWVGGGALVLVGGGLAVAATVRRNRKQEAA</sequence>
<feature type="transmembrane region" description="Helical" evidence="1">
    <location>
        <begin position="190"/>
        <end position="210"/>
    </location>
</feature>
<dbReference type="PATRIC" id="fig|273678.4.peg.2348"/>
<reference evidence="2 3" key="1">
    <citation type="submission" date="2015-02" db="EMBL/GenBank/DDBJ databases">
        <title>Draft genome sequences of ten Microbacterium spp. with emphasis on heavy metal contaminated environments.</title>
        <authorList>
            <person name="Corretto E."/>
        </authorList>
    </citation>
    <scope>NUCLEOTIDE SEQUENCE [LARGE SCALE GENOMIC DNA]</scope>
    <source>
        <strain evidence="2 3">SA35</strain>
    </source>
</reference>
<evidence type="ECO:0000256" key="1">
    <source>
        <dbReference type="SAM" id="Phobius"/>
    </source>
</evidence>
<accession>A0A0M2HRJ7</accession>